<evidence type="ECO:0000313" key="9">
    <source>
        <dbReference type="Proteomes" id="UP000179242"/>
    </source>
</evidence>
<protein>
    <recommendedName>
        <fullName evidence="6">Histidinol-phosphate aminotransferase</fullName>
        <ecNumber evidence="6">2.6.1.9</ecNumber>
    </recommendedName>
    <alternativeName>
        <fullName evidence="6">Imidazole acetol-phosphate transaminase</fullName>
    </alternativeName>
</protein>
<dbReference type="GO" id="GO:0030170">
    <property type="term" value="F:pyridoxal phosphate binding"/>
    <property type="evidence" value="ECO:0007669"/>
    <property type="project" value="InterPro"/>
</dbReference>
<dbReference type="Gene3D" id="3.90.1150.10">
    <property type="entry name" value="Aspartate Aminotransferase, domain 1"/>
    <property type="match status" value="1"/>
</dbReference>
<dbReference type="AlphaFoldDB" id="A0A1F4U4Q3"/>
<feature type="domain" description="Aminotransferase class I/classII large" evidence="7">
    <location>
        <begin position="24"/>
        <end position="344"/>
    </location>
</feature>
<evidence type="ECO:0000256" key="3">
    <source>
        <dbReference type="ARBA" id="ARBA00022576"/>
    </source>
</evidence>
<evidence type="ECO:0000259" key="7">
    <source>
        <dbReference type="Pfam" id="PF00155"/>
    </source>
</evidence>
<comment type="similarity">
    <text evidence="6">Belongs to the class-II pyridoxal-phosphate-dependent aminotransferase family. Histidinol-phosphate aminotransferase subfamily.</text>
</comment>
<evidence type="ECO:0000313" key="8">
    <source>
        <dbReference type="EMBL" id="OGC39859.1"/>
    </source>
</evidence>
<name>A0A1F4U4Q3_UNCSA</name>
<keyword evidence="6" id="KW-0368">Histidine biosynthesis</keyword>
<evidence type="ECO:0000256" key="6">
    <source>
        <dbReference type="HAMAP-Rule" id="MF_01023"/>
    </source>
</evidence>
<comment type="subunit">
    <text evidence="2 6">Homodimer.</text>
</comment>
<dbReference type="Gene3D" id="3.40.640.10">
    <property type="entry name" value="Type I PLP-dependent aspartate aminotransferase-like (Major domain)"/>
    <property type="match status" value="1"/>
</dbReference>
<comment type="catalytic activity">
    <reaction evidence="6">
        <text>L-histidinol phosphate + 2-oxoglutarate = 3-(imidazol-4-yl)-2-oxopropyl phosphate + L-glutamate</text>
        <dbReference type="Rhea" id="RHEA:23744"/>
        <dbReference type="ChEBI" id="CHEBI:16810"/>
        <dbReference type="ChEBI" id="CHEBI:29985"/>
        <dbReference type="ChEBI" id="CHEBI:57766"/>
        <dbReference type="ChEBI" id="CHEBI:57980"/>
        <dbReference type="EC" id="2.6.1.9"/>
    </reaction>
</comment>
<dbReference type="GO" id="GO:0004400">
    <property type="term" value="F:histidinol-phosphate transaminase activity"/>
    <property type="evidence" value="ECO:0007669"/>
    <property type="project" value="UniProtKB-UniRule"/>
</dbReference>
<organism evidence="8 9">
    <name type="scientific">candidate division WOR-1 bacterium RIFOXYC2_FULL_46_14</name>
    <dbReference type="NCBI Taxonomy" id="1802587"/>
    <lineage>
        <taxon>Bacteria</taxon>
        <taxon>Bacillati</taxon>
        <taxon>Saganbacteria</taxon>
    </lineage>
</organism>
<dbReference type="Pfam" id="PF00155">
    <property type="entry name" value="Aminotran_1_2"/>
    <property type="match status" value="1"/>
</dbReference>
<sequence length="348" mass="38478">MAKPRNAVSNLKEYIPGKNPEKAKVIKLASNENPLGPSPKALLAIKKELKKISVYPDQNSLLLSRQLSKKFNVSEKNLVIGNGSDEVLQLIAAAYLSSGDEVLISRNTFSTYEFVTRLFDGNPVFVDLKNNTYDLPGFASKSTDKTKIIFLCNPNSPTGTSFTAAELDSFMANIPDNYIVVIDEAYAEYVESEDYPDSLKYVRQGKNVIVLRTFSKLYGLAGLRCGYGIAKEEIIKYLKMVKLPFGVNRLAVAAASAALDDKAFVKKSLKTNKDGKKYLYSQLSPIKTEANFICLDIKKSADEVFLRLMAEGVIIRPLTSFGIPNAIRVTIGTMEQNKKFVAALKKVL</sequence>
<dbReference type="InterPro" id="IPR004839">
    <property type="entry name" value="Aminotransferase_I/II_large"/>
</dbReference>
<proteinExistence type="inferred from homology"/>
<gene>
    <name evidence="6" type="primary">hisC</name>
    <name evidence="8" type="ORF">A2438_05010</name>
</gene>
<dbReference type="SUPFAM" id="SSF53383">
    <property type="entry name" value="PLP-dependent transferases"/>
    <property type="match status" value="1"/>
</dbReference>
<comment type="cofactor">
    <cofactor evidence="1 6">
        <name>pyridoxal 5'-phosphate</name>
        <dbReference type="ChEBI" id="CHEBI:597326"/>
    </cofactor>
</comment>
<keyword evidence="6" id="KW-0028">Amino-acid biosynthesis</keyword>
<dbReference type="EMBL" id="MEUJ01000005">
    <property type="protein sequence ID" value="OGC39859.1"/>
    <property type="molecule type" value="Genomic_DNA"/>
</dbReference>
<dbReference type="InterPro" id="IPR005861">
    <property type="entry name" value="HisP_aminotrans"/>
</dbReference>
<dbReference type="HAMAP" id="MF_01023">
    <property type="entry name" value="HisC_aminotrans_2"/>
    <property type="match status" value="1"/>
</dbReference>
<dbReference type="PANTHER" id="PTHR43643:SF3">
    <property type="entry name" value="HISTIDINOL-PHOSPHATE AMINOTRANSFERASE"/>
    <property type="match status" value="1"/>
</dbReference>
<dbReference type="InterPro" id="IPR015422">
    <property type="entry name" value="PyrdxlP-dep_Trfase_small"/>
</dbReference>
<dbReference type="Proteomes" id="UP000179242">
    <property type="component" value="Unassembled WGS sequence"/>
</dbReference>
<dbReference type="InterPro" id="IPR015421">
    <property type="entry name" value="PyrdxlP-dep_Trfase_major"/>
</dbReference>
<reference evidence="8 9" key="1">
    <citation type="journal article" date="2016" name="Nat. Commun.">
        <title>Thousands of microbial genomes shed light on interconnected biogeochemical processes in an aquifer system.</title>
        <authorList>
            <person name="Anantharaman K."/>
            <person name="Brown C.T."/>
            <person name="Hug L.A."/>
            <person name="Sharon I."/>
            <person name="Castelle C.J."/>
            <person name="Probst A.J."/>
            <person name="Thomas B.C."/>
            <person name="Singh A."/>
            <person name="Wilkins M.J."/>
            <person name="Karaoz U."/>
            <person name="Brodie E.L."/>
            <person name="Williams K.H."/>
            <person name="Hubbard S.S."/>
            <person name="Banfield J.F."/>
        </authorList>
    </citation>
    <scope>NUCLEOTIDE SEQUENCE [LARGE SCALE GENOMIC DNA]</scope>
</reference>
<dbReference type="PANTHER" id="PTHR43643">
    <property type="entry name" value="HISTIDINOL-PHOSPHATE AMINOTRANSFERASE 2"/>
    <property type="match status" value="1"/>
</dbReference>
<keyword evidence="4 6" id="KW-0808">Transferase</keyword>
<evidence type="ECO:0000256" key="5">
    <source>
        <dbReference type="ARBA" id="ARBA00022898"/>
    </source>
</evidence>
<comment type="pathway">
    <text evidence="6">Amino-acid biosynthesis; L-histidine biosynthesis; L-histidine from 5-phospho-alpha-D-ribose 1-diphosphate: step 7/9.</text>
</comment>
<dbReference type="UniPathway" id="UPA00031">
    <property type="reaction ID" value="UER00012"/>
</dbReference>
<accession>A0A1F4U4Q3</accession>
<keyword evidence="3 6" id="KW-0032">Aminotransferase</keyword>
<dbReference type="GO" id="GO:0000105">
    <property type="term" value="P:L-histidine biosynthetic process"/>
    <property type="evidence" value="ECO:0007669"/>
    <property type="project" value="UniProtKB-UniRule"/>
</dbReference>
<evidence type="ECO:0000256" key="2">
    <source>
        <dbReference type="ARBA" id="ARBA00011738"/>
    </source>
</evidence>
<feature type="modified residue" description="N6-(pyridoxal phosphate)lysine" evidence="6">
    <location>
        <position position="216"/>
    </location>
</feature>
<dbReference type="NCBIfam" id="TIGR01141">
    <property type="entry name" value="hisC"/>
    <property type="match status" value="1"/>
</dbReference>
<dbReference type="InterPro" id="IPR050106">
    <property type="entry name" value="HistidinolP_aminotransfase"/>
</dbReference>
<dbReference type="CDD" id="cd00609">
    <property type="entry name" value="AAT_like"/>
    <property type="match status" value="1"/>
</dbReference>
<evidence type="ECO:0000256" key="4">
    <source>
        <dbReference type="ARBA" id="ARBA00022679"/>
    </source>
</evidence>
<comment type="caution">
    <text evidence="8">The sequence shown here is derived from an EMBL/GenBank/DDBJ whole genome shotgun (WGS) entry which is preliminary data.</text>
</comment>
<evidence type="ECO:0000256" key="1">
    <source>
        <dbReference type="ARBA" id="ARBA00001933"/>
    </source>
</evidence>
<keyword evidence="5 6" id="KW-0663">Pyridoxal phosphate</keyword>
<dbReference type="EC" id="2.6.1.9" evidence="6"/>
<dbReference type="InterPro" id="IPR015424">
    <property type="entry name" value="PyrdxlP-dep_Trfase"/>
</dbReference>